<dbReference type="EMBL" id="FOGL01000001">
    <property type="protein sequence ID" value="SER11503.1"/>
    <property type="molecule type" value="Genomic_DNA"/>
</dbReference>
<dbReference type="PROSITE" id="PS51296">
    <property type="entry name" value="RIESKE"/>
    <property type="match status" value="1"/>
</dbReference>
<dbReference type="PANTHER" id="PTHR13847:SF274">
    <property type="entry name" value="RIESKE 2FE-2S IRON-SULFUR PROTEIN YHFW-RELATED"/>
    <property type="match status" value="1"/>
</dbReference>
<reference evidence="7 8" key="1">
    <citation type="submission" date="2016-10" db="EMBL/GenBank/DDBJ databases">
        <authorList>
            <person name="de Groot N.N."/>
        </authorList>
    </citation>
    <scope>NUCLEOTIDE SEQUENCE [LARGE SCALE GENOMIC DNA]</scope>
    <source>
        <strain evidence="7 8">CGMCC 1.7727</strain>
    </source>
</reference>
<evidence type="ECO:0000259" key="6">
    <source>
        <dbReference type="PROSITE" id="PS51296"/>
    </source>
</evidence>
<dbReference type="SUPFAM" id="SSF50022">
    <property type="entry name" value="ISP domain"/>
    <property type="match status" value="1"/>
</dbReference>
<evidence type="ECO:0000256" key="1">
    <source>
        <dbReference type="ARBA" id="ARBA00022714"/>
    </source>
</evidence>
<sequence>MEHLRIPLWQEGSVIEKFPTLNKNEKTEVTIIGAGLTGLTAAYLLATNGVNVVVVDRDRIGNGTSGHTTAKITAQHGMVYNEFISHFGMEQASMYFLSQMDAMDKIEEIIQKHEIKCQFEKQDAYLFTNNEQNQRKLEAEFESYRKLNIDGEGLLEIPVNFPIKYALKMRNQAQFHPMQYMKALVDVIIEHGGKIYENTSVYDIDSNDHRVVRAVNQQTIVCDQVIIATHFPFFEGEAFYSARMYPSRSYVTGFTSNSKYPGGMYLSVDQPARSLRTVQHNNQEIWLLGGENHKTGQYNENNTPYDNLKELAQTKFDVKERMYEWSAQDYTTLDKLPYIGRLNKNREEIFVATGYRKWGMTNSMVAANVITDMILQKDNPYIDLYRPTRFHADPDLKKFITMNTNVAKEYIMGKIGTKNDEIDQLKQNSAMKMKHHGQTIGLFKDSQNKIHAVDTTCTHLGCEVNWNDTEKSWDCPCHGSRFQYDGAVIEGPAIEPLNKIDFSN</sequence>
<dbReference type="Gene3D" id="3.50.50.60">
    <property type="entry name" value="FAD/NAD(P)-binding domain"/>
    <property type="match status" value="1"/>
</dbReference>
<evidence type="ECO:0000256" key="3">
    <source>
        <dbReference type="ARBA" id="ARBA00023004"/>
    </source>
</evidence>
<dbReference type="Gene3D" id="2.102.10.10">
    <property type="entry name" value="Rieske [2Fe-2S] iron-sulphur domain"/>
    <property type="match status" value="1"/>
</dbReference>
<dbReference type="Proteomes" id="UP000199687">
    <property type="component" value="Unassembled WGS sequence"/>
</dbReference>
<dbReference type="InterPro" id="IPR017941">
    <property type="entry name" value="Rieske_2Fe-2S"/>
</dbReference>
<name>A0A1H9LKR6_9BACI</name>
<evidence type="ECO:0000256" key="5">
    <source>
        <dbReference type="ARBA" id="ARBA00023157"/>
    </source>
</evidence>
<accession>A0A1H9LKR6</accession>
<keyword evidence="5" id="KW-1015">Disulfide bond</keyword>
<dbReference type="RefSeq" id="WP_089738225.1">
    <property type="nucleotide sequence ID" value="NZ_FOGL01000001.1"/>
</dbReference>
<dbReference type="SUPFAM" id="SSF51971">
    <property type="entry name" value="Nucleotide-binding domain"/>
    <property type="match status" value="1"/>
</dbReference>
<dbReference type="Pfam" id="PF01266">
    <property type="entry name" value="DAO"/>
    <property type="match status" value="1"/>
</dbReference>
<dbReference type="InterPro" id="IPR036922">
    <property type="entry name" value="Rieske_2Fe-2S_sf"/>
</dbReference>
<evidence type="ECO:0000313" key="8">
    <source>
        <dbReference type="Proteomes" id="UP000199687"/>
    </source>
</evidence>
<dbReference type="PANTHER" id="PTHR13847">
    <property type="entry name" value="SARCOSINE DEHYDROGENASE-RELATED"/>
    <property type="match status" value="1"/>
</dbReference>
<dbReference type="GO" id="GO:0016705">
    <property type="term" value="F:oxidoreductase activity, acting on paired donors, with incorporation or reduction of molecular oxygen"/>
    <property type="evidence" value="ECO:0007669"/>
    <property type="project" value="UniProtKB-ARBA"/>
</dbReference>
<dbReference type="Pfam" id="PF00355">
    <property type="entry name" value="Rieske"/>
    <property type="match status" value="1"/>
</dbReference>
<proteinExistence type="predicted"/>
<keyword evidence="3" id="KW-0408">Iron</keyword>
<protein>
    <submittedName>
        <fullName evidence="7">Glycine/D-amino acid oxidase</fullName>
    </submittedName>
</protein>
<evidence type="ECO:0000256" key="2">
    <source>
        <dbReference type="ARBA" id="ARBA00022723"/>
    </source>
</evidence>
<gene>
    <name evidence="7" type="ORF">SAMN04487944_101280</name>
</gene>
<dbReference type="AlphaFoldDB" id="A0A1H9LKR6"/>
<organism evidence="7 8">
    <name type="scientific">Gracilibacillus ureilyticus</name>
    <dbReference type="NCBI Taxonomy" id="531814"/>
    <lineage>
        <taxon>Bacteria</taxon>
        <taxon>Bacillati</taxon>
        <taxon>Bacillota</taxon>
        <taxon>Bacilli</taxon>
        <taxon>Bacillales</taxon>
        <taxon>Bacillaceae</taxon>
        <taxon>Gracilibacillus</taxon>
    </lineage>
</organism>
<dbReference type="GO" id="GO:0004497">
    <property type="term" value="F:monooxygenase activity"/>
    <property type="evidence" value="ECO:0007669"/>
    <property type="project" value="UniProtKB-ARBA"/>
</dbReference>
<keyword evidence="4" id="KW-0411">Iron-sulfur</keyword>
<dbReference type="FunFam" id="2.102.10.10:FF:000014">
    <property type="entry name" value="Oxidoreductase, FAD dependent"/>
    <property type="match status" value="1"/>
</dbReference>
<keyword evidence="1" id="KW-0001">2Fe-2S</keyword>
<dbReference type="GO" id="GO:0016020">
    <property type="term" value="C:membrane"/>
    <property type="evidence" value="ECO:0007669"/>
    <property type="project" value="InterPro"/>
</dbReference>
<evidence type="ECO:0000313" key="7">
    <source>
        <dbReference type="EMBL" id="SER11503.1"/>
    </source>
</evidence>
<feature type="domain" description="Rieske" evidence="6">
    <location>
        <begin position="417"/>
        <end position="504"/>
    </location>
</feature>
<evidence type="ECO:0000256" key="4">
    <source>
        <dbReference type="ARBA" id="ARBA00023014"/>
    </source>
</evidence>
<dbReference type="InterPro" id="IPR036188">
    <property type="entry name" value="FAD/NAD-bd_sf"/>
</dbReference>
<dbReference type="InterPro" id="IPR006076">
    <property type="entry name" value="FAD-dep_OxRdtase"/>
</dbReference>
<dbReference type="GO" id="GO:0051537">
    <property type="term" value="F:2 iron, 2 sulfur cluster binding"/>
    <property type="evidence" value="ECO:0007669"/>
    <property type="project" value="UniProtKB-KW"/>
</dbReference>
<dbReference type="PRINTS" id="PR00162">
    <property type="entry name" value="RIESKE"/>
</dbReference>
<dbReference type="GO" id="GO:0046872">
    <property type="term" value="F:metal ion binding"/>
    <property type="evidence" value="ECO:0007669"/>
    <property type="project" value="UniProtKB-KW"/>
</dbReference>
<dbReference type="GO" id="GO:0005737">
    <property type="term" value="C:cytoplasm"/>
    <property type="evidence" value="ECO:0007669"/>
    <property type="project" value="TreeGrafter"/>
</dbReference>
<keyword evidence="2" id="KW-0479">Metal-binding</keyword>
<dbReference type="OrthoDB" id="9767869at2"/>
<dbReference type="STRING" id="531814.SAMN04487944_101280"/>
<keyword evidence="8" id="KW-1185">Reference proteome</keyword>
<dbReference type="Gene3D" id="3.30.9.10">
    <property type="entry name" value="D-Amino Acid Oxidase, subunit A, domain 2"/>
    <property type="match status" value="1"/>
</dbReference>
<dbReference type="InterPro" id="IPR005805">
    <property type="entry name" value="Rieske_Fe-S_prot_C"/>
</dbReference>